<organism evidence="3 4">
    <name type="scientific">Lacrimispora celerecrescens</name>
    <dbReference type="NCBI Taxonomy" id="29354"/>
    <lineage>
        <taxon>Bacteria</taxon>
        <taxon>Bacillati</taxon>
        <taxon>Bacillota</taxon>
        <taxon>Clostridia</taxon>
        <taxon>Lachnospirales</taxon>
        <taxon>Lachnospiraceae</taxon>
        <taxon>Lacrimispora</taxon>
    </lineage>
</organism>
<keyword evidence="4" id="KW-1185">Reference proteome</keyword>
<name>A0A084JQT6_9FIRM</name>
<comment type="caution">
    <text evidence="3">The sequence shown here is derived from an EMBL/GenBank/DDBJ whole genome shotgun (WGS) entry which is preliminary data.</text>
</comment>
<evidence type="ECO:0000256" key="1">
    <source>
        <dbReference type="ARBA" id="ARBA00023277"/>
    </source>
</evidence>
<accession>A0A084JQT6</accession>
<evidence type="ECO:0000313" key="3">
    <source>
        <dbReference type="EMBL" id="KEZ91320.1"/>
    </source>
</evidence>
<protein>
    <submittedName>
        <fullName evidence="3">6-phosphogluconolactonase</fullName>
    </submittedName>
</protein>
<dbReference type="InterPro" id="IPR004547">
    <property type="entry name" value="Glucosamine6P_isomerase"/>
</dbReference>
<evidence type="ECO:0000313" key="4">
    <source>
        <dbReference type="Proteomes" id="UP000028525"/>
    </source>
</evidence>
<dbReference type="GO" id="GO:0005975">
    <property type="term" value="P:carbohydrate metabolic process"/>
    <property type="evidence" value="ECO:0007669"/>
    <property type="project" value="InterPro"/>
</dbReference>
<dbReference type="Gene3D" id="3.40.50.1360">
    <property type="match status" value="1"/>
</dbReference>
<dbReference type="Pfam" id="PF01182">
    <property type="entry name" value="Glucosamine_iso"/>
    <property type="match status" value="1"/>
</dbReference>
<dbReference type="SUPFAM" id="SSF100950">
    <property type="entry name" value="NagB/RpiA/CoA transferase-like"/>
    <property type="match status" value="1"/>
</dbReference>
<gene>
    <name evidence="3" type="ORF">IO98_04585</name>
</gene>
<dbReference type="EMBL" id="JPME01000006">
    <property type="protein sequence ID" value="KEZ91320.1"/>
    <property type="molecule type" value="Genomic_DNA"/>
</dbReference>
<dbReference type="GO" id="GO:0004342">
    <property type="term" value="F:glucosamine-6-phosphate deaminase activity"/>
    <property type="evidence" value="ECO:0007669"/>
    <property type="project" value="InterPro"/>
</dbReference>
<proteinExistence type="predicted"/>
<dbReference type="InterPro" id="IPR037171">
    <property type="entry name" value="NagB/RpiA_transferase-like"/>
</dbReference>
<dbReference type="PANTHER" id="PTHR42892">
    <property type="entry name" value="GLUCOSAMINE-6-PHOSPHATE DEAMINASE-LIKE PROTEIN BT_0258-RELATED"/>
    <property type="match status" value="1"/>
</dbReference>
<feature type="domain" description="Glucosamine/galactosamine-6-phosphate isomerase" evidence="2">
    <location>
        <begin position="15"/>
        <end position="219"/>
    </location>
</feature>
<dbReference type="Proteomes" id="UP000028525">
    <property type="component" value="Unassembled WGS sequence"/>
</dbReference>
<keyword evidence="1" id="KW-0119">Carbohydrate metabolism</keyword>
<dbReference type="PANTHER" id="PTHR42892:SF1">
    <property type="entry name" value="GLUCOSAMINE-6-PHOSPHATE ISOMERASE"/>
    <property type="match status" value="1"/>
</dbReference>
<dbReference type="InterPro" id="IPR006148">
    <property type="entry name" value="Glc/Gal-6P_isomerase"/>
</dbReference>
<dbReference type="GO" id="GO:0006044">
    <property type="term" value="P:N-acetylglucosamine metabolic process"/>
    <property type="evidence" value="ECO:0007669"/>
    <property type="project" value="InterPro"/>
</dbReference>
<dbReference type="AlphaFoldDB" id="A0A084JQT6"/>
<dbReference type="STRING" id="29354.IO98_04585"/>
<reference evidence="3 4" key="1">
    <citation type="submission" date="2014-07" db="EMBL/GenBank/DDBJ databases">
        <title>Draft genome of Clostridium celerecrescens 152B isolated from sediments associated with methane hydrate from Krishna Godavari basin.</title>
        <authorList>
            <person name="Honkalas V.S."/>
            <person name="Dabir A.P."/>
            <person name="Arora P."/>
            <person name="Dhakephalkar P.K."/>
        </authorList>
    </citation>
    <scope>NUCLEOTIDE SEQUENCE [LARGE SCALE GENOMIC DNA]</scope>
    <source>
        <strain evidence="3 4">152B</strain>
    </source>
</reference>
<dbReference type="NCBIfam" id="NF009022">
    <property type="entry name" value="PRK12358.1"/>
    <property type="match status" value="1"/>
</dbReference>
<evidence type="ECO:0000259" key="2">
    <source>
        <dbReference type="Pfam" id="PF01182"/>
    </source>
</evidence>
<dbReference type="OrthoDB" id="9791139at2"/>
<dbReference type="InterPro" id="IPR052960">
    <property type="entry name" value="GlcN6P_deaminase-like"/>
</dbReference>
<sequence>MKVIIENTIDEMSMTAMQHLLGYMYRHKRVNLSITGGTTPGRMYEMLVPMVKGKDCFSNVHYYNFDEIPYRAENREGVTISGLRSAFFTPADIAEDNIHVLNQYNYTSQDERIAADGGLDMILLGVGADGHYCGNLPGTTHFGDKTVKVACDDRIKNRLAEEFEGVTEHIPDYYITMGPRSIMDAGSLVMIASGTKKAGIVKQLVDGIVDEAVPATLLTLHPRFTLIVDKDAASLL</sequence>
<dbReference type="CDD" id="cd01399">
    <property type="entry name" value="GlcN6P_deaminase"/>
    <property type="match status" value="1"/>
</dbReference>
<dbReference type="RefSeq" id="WP_038278318.1">
    <property type="nucleotide sequence ID" value="NZ_JPME01000006.1"/>
</dbReference>